<keyword evidence="2" id="KW-1185">Reference proteome</keyword>
<gene>
    <name evidence="1" type="ORF">J2I46_29300</name>
</gene>
<accession>A0ABS3JUX5</accession>
<dbReference type="SUPFAM" id="SSF56634">
    <property type="entry name" value="Heme-dependent catalase-like"/>
    <property type="match status" value="1"/>
</dbReference>
<sequence length="155" mass="17546">MAAIRYGDYIAKLSVTPLTDNVKVLTGKEIDQSNDSALRGLVVDFFVRDGAEYELQAQLCTDLETMPVEDGSVEWPQEKSPYRPIGKIIILAQNAYSPARRVYADDVLTFNPFHCLLEHRPLGSIMRARQLAYETSSQYRHKMNAQPKVEPKSIN</sequence>
<dbReference type="EMBL" id="JAFMYW010000012">
    <property type="protein sequence ID" value="MBO0952712.1"/>
    <property type="molecule type" value="Genomic_DNA"/>
</dbReference>
<protein>
    <submittedName>
        <fullName evidence="1">Uncharacterized protein</fullName>
    </submittedName>
</protein>
<dbReference type="Proteomes" id="UP000664628">
    <property type="component" value="Unassembled WGS sequence"/>
</dbReference>
<dbReference type="RefSeq" id="WP_207332658.1">
    <property type="nucleotide sequence ID" value="NZ_JAFMYW010000012.1"/>
</dbReference>
<comment type="caution">
    <text evidence="1">The sequence shown here is derived from an EMBL/GenBank/DDBJ whole genome shotgun (WGS) entry which is preliminary data.</text>
</comment>
<evidence type="ECO:0000313" key="2">
    <source>
        <dbReference type="Proteomes" id="UP000664628"/>
    </source>
</evidence>
<organism evidence="1 2">
    <name type="scientific">Fibrella forsythiae</name>
    <dbReference type="NCBI Taxonomy" id="2817061"/>
    <lineage>
        <taxon>Bacteria</taxon>
        <taxon>Pseudomonadati</taxon>
        <taxon>Bacteroidota</taxon>
        <taxon>Cytophagia</taxon>
        <taxon>Cytophagales</taxon>
        <taxon>Spirosomataceae</taxon>
        <taxon>Fibrella</taxon>
    </lineage>
</organism>
<proteinExistence type="predicted"/>
<evidence type="ECO:0000313" key="1">
    <source>
        <dbReference type="EMBL" id="MBO0952712.1"/>
    </source>
</evidence>
<name>A0ABS3JUX5_9BACT</name>
<reference evidence="1 2" key="1">
    <citation type="submission" date="2021-03" db="EMBL/GenBank/DDBJ databases">
        <title>Fibrella sp. HMF5405 genome sequencing and assembly.</title>
        <authorList>
            <person name="Kang H."/>
            <person name="Kim H."/>
            <person name="Bae S."/>
            <person name="Joh K."/>
        </authorList>
    </citation>
    <scope>NUCLEOTIDE SEQUENCE [LARGE SCALE GENOMIC DNA]</scope>
    <source>
        <strain evidence="1 2">HMF5405</strain>
    </source>
</reference>
<dbReference type="InterPro" id="IPR020835">
    <property type="entry name" value="Catalase_sf"/>
</dbReference>
<dbReference type="Gene3D" id="2.40.180.10">
    <property type="entry name" value="Catalase core domain"/>
    <property type="match status" value="1"/>
</dbReference>